<dbReference type="EMBL" id="UZAF01017140">
    <property type="protein sequence ID" value="VDO38357.1"/>
    <property type="molecule type" value="Genomic_DNA"/>
</dbReference>
<accession>A0A0N4WG72</accession>
<dbReference type="AlphaFoldDB" id="A0A0N4WG72"/>
<evidence type="ECO:0000313" key="2">
    <source>
        <dbReference type="Proteomes" id="UP000268014"/>
    </source>
</evidence>
<gene>
    <name evidence="1" type="ORF">HPLM_LOCUS9774</name>
</gene>
<organism evidence="3">
    <name type="scientific">Haemonchus placei</name>
    <name type="common">Barber's pole worm</name>
    <dbReference type="NCBI Taxonomy" id="6290"/>
    <lineage>
        <taxon>Eukaryota</taxon>
        <taxon>Metazoa</taxon>
        <taxon>Ecdysozoa</taxon>
        <taxon>Nematoda</taxon>
        <taxon>Chromadorea</taxon>
        <taxon>Rhabditida</taxon>
        <taxon>Rhabditina</taxon>
        <taxon>Rhabditomorpha</taxon>
        <taxon>Strongyloidea</taxon>
        <taxon>Trichostrongylidae</taxon>
        <taxon>Haemonchus</taxon>
    </lineage>
</organism>
<keyword evidence="2" id="KW-1185">Reference proteome</keyword>
<evidence type="ECO:0000313" key="3">
    <source>
        <dbReference type="WBParaSite" id="HPLM_0000978201-mRNA-1"/>
    </source>
</evidence>
<protein>
    <submittedName>
        <fullName evidence="3">Pentatricopeptide repeat-containing protein</fullName>
    </submittedName>
</protein>
<dbReference type="WBParaSite" id="HPLM_0000978201-mRNA-1">
    <property type="protein sequence ID" value="HPLM_0000978201-mRNA-1"/>
    <property type="gene ID" value="HPLM_0000978201"/>
</dbReference>
<sequence length="42" mass="4600">MAAEGPKKTTDNVKVRFSTLLINGALQYRTLAIIVVACESYN</sequence>
<evidence type="ECO:0000313" key="1">
    <source>
        <dbReference type="EMBL" id="VDO38357.1"/>
    </source>
</evidence>
<name>A0A0N4WG72_HAEPC</name>
<reference evidence="3" key="1">
    <citation type="submission" date="2017-02" db="UniProtKB">
        <authorList>
            <consortium name="WormBaseParasite"/>
        </authorList>
    </citation>
    <scope>IDENTIFICATION</scope>
</reference>
<dbReference type="Proteomes" id="UP000268014">
    <property type="component" value="Unassembled WGS sequence"/>
</dbReference>
<reference evidence="1 2" key="2">
    <citation type="submission" date="2018-11" db="EMBL/GenBank/DDBJ databases">
        <authorList>
            <consortium name="Pathogen Informatics"/>
        </authorList>
    </citation>
    <scope>NUCLEOTIDE SEQUENCE [LARGE SCALE GENOMIC DNA]</scope>
    <source>
        <strain evidence="1 2">MHpl1</strain>
    </source>
</reference>
<proteinExistence type="predicted"/>